<sequence>MSFYPQSGIFCVGNPHKVSNLVAVSALNLPLCERKSTWKIKCRQPLGFGG</sequence>
<dbReference type="Proteomes" id="UP000003344">
    <property type="component" value="Unassembled WGS sequence"/>
</dbReference>
<evidence type="ECO:0000313" key="1">
    <source>
        <dbReference type="EMBL" id="EFC89396.1"/>
    </source>
</evidence>
<gene>
    <name evidence="1" type="ORF">NEIMUCOT_04301</name>
</gene>
<evidence type="ECO:0000313" key="2">
    <source>
        <dbReference type="Proteomes" id="UP000003344"/>
    </source>
</evidence>
<proteinExistence type="predicted"/>
<accession>D2ZUL1</accession>
<organism evidence="1 2">
    <name type="scientific">Neisseria mucosa (strain ATCC 25996 / DSM 4631 / NCTC 10774 / M26)</name>
    <dbReference type="NCBI Taxonomy" id="546266"/>
    <lineage>
        <taxon>Bacteria</taxon>
        <taxon>Pseudomonadati</taxon>
        <taxon>Pseudomonadota</taxon>
        <taxon>Betaproteobacteria</taxon>
        <taxon>Neisseriales</taxon>
        <taxon>Neisseriaceae</taxon>
        <taxon>Neisseria</taxon>
    </lineage>
</organism>
<reference evidence="1 2" key="1">
    <citation type="submission" date="2009-10" db="EMBL/GenBank/DDBJ databases">
        <authorList>
            <person name="Weinstock G."/>
            <person name="Sodergren E."/>
            <person name="Clifton S."/>
            <person name="Fulton L."/>
            <person name="Fulton B."/>
            <person name="Courtney L."/>
            <person name="Fronick C."/>
            <person name="Harrison M."/>
            <person name="Strong C."/>
            <person name="Farmer C."/>
            <person name="Delahaunty K."/>
            <person name="Markovic C."/>
            <person name="Hall O."/>
            <person name="Minx P."/>
            <person name="Tomlinson C."/>
            <person name="Mitreva M."/>
            <person name="Nelson J."/>
            <person name="Hou S."/>
            <person name="Wollam A."/>
            <person name="Pepin K.H."/>
            <person name="Johnson M."/>
            <person name="Bhonagiri V."/>
            <person name="Nash W.E."/>
            <person name="Warren W."/>
            <person name="Chinwalla A."/>
            <person name="Mardis E.R."/>
            <person name="Wilson R.K."/>
        </authorList>
    </citation>
    <scope>NUCLEOTIDE SEQUENCE [LARGE SCALE GENOMIC DNA]</scope>
    <source>
        <strain evidence="2">ATCC 25996 / DSM 4631 / NCTC 10774 / M26</strain>
    </source>
</reference>
<protein>
    <submittedName>
        <fullName evidence="1">Uncharacterized protein</fullName>
    </submittedName>
</protein>
<dbReference type="EMBL" id="ACDX02000003">
    <property type="protein sequence ID" value="EFC89396.1"/>
    <property type="molecule type" value="Genomic_DNA"/>
</dbReference>
<name>D2ZUL1_NEIM2</name>
<comment type="caution">
    <text evidence="1">The sequence shown here is derived from an EMBL/GenBank/DDBJ whole genome shotgun (WGS) entry which is preliminary data.</text>
</comment>
<dbReference type="AlphaFoldDB" id="D2ZUL1"/>